<feature type="compositionally biased region" description="Polar residues" evidence="1">
    <location>
        <begin position="203"/>
        <end position="222"/>
    </location>
</feature>
<feature type="compositionally biased region" description="Basic and acidic residues" evidence="1">
    <location>
        <begin position="102"/>
        <end position="114"/>
    </location>
</feature>
<feature type="region of interest" description="Disordered" evidence="1">
    <location>
        <begin position="349"/>
        <end position="469"/>
    </location>
</feature>
<feature type="compositionally biased region" description="Polar residues" evidence="1">
    <location>
        <begin position="382"/>
        <end position="417"/>
    </location>
</feature>
<feature type="compositionally biased region" description="Basic and acidic residues" evidence="1">
    <location>
        <begin position="680"/>
        <end position="716"/>
    </location>
</feature>
<dbReference type="EMBL" id="JBBPBK010000013">
    <property type="protein sequence ID" value="KAK9272941.1"/>
    <property type="molecule type" value="Genomic_DNA"/>
</dbReference>
<feature type="compositionally biased region" description="Basic and acidic residues" evidence="1">
    <location>
        <begin position="173"/>
        <end position="188"/>
    </location>
</feature>
<keyword evidence="3" id="KW-1185">Reference proteome</keyword>
<proteinExistence type="predicted"/>
<organism evidence="2 3">
    <name type="scientific">Liquidambar formosana</name>
    <name type="common">Formosan gum</name>
    <dbReference type="NCBI Taxonomy" id="63359"/>
    <lineage>
        <taxon>Eukaryota</taxon>
        <taxon>Viridiplantae</taxon>
        <taxon>Streptophyta</taxon>
        <taxon>Embryophyta</taxon>
        <taxon>Tracheophyta</taxon>
        <taxon>Spermatophyta</taxon>
        <taxon>Magnoliopsida</taxon>
        <taxon>eudicotyledons</taxon>
        <taxon>Gunneridae</taxon>
        <taxon>Pentapetalae</taxon>
        <taxon>Saxifragales</taxon>
        <taxon>Altingiaceae</taxon>
        <taxon>Liquidambar</taxon>
    </lineage>
</organism>
<comment type="caution">
    <text evidence="2">The sequence shown here is derived from an EMBL/GenBank/DDBJ whole genome shotgun (WGS) entry which is preliminary data.</text>
</comment>
<accession>A0AAP0R9K0</accession>
<feature type="compositionally biased region" description="Polar residues" evidence="1">
    <location>
        <begin position="608"/>
        <end position="625"/>
    </location>
</feature>
<feature type="region of interest" description="Disordered" evidence="1">
    <location>
        <begin position="564"/>
        <end position="589"/>
    </location>
</feature>
<protein>
    <submittedName>
        <fullName evidence="2">Uncharacterized protein</fullName>
    </submittedName>
</protein>
<feature type="region of interest" description="Disordered" evidence="1">
    <location>
        <begin position="605"/>
        <end position="777"/>
    </location>
</feature>
<dbReference type="PANTHER" id="PTHR33621">
    <property type="entry name" value="ASPARTIC/GLUTAMIC ACID-RICH PROTEIN"/>
    <property type="match status" value="1"/>
</dbReference>
<feature type="region of interest" description="Disordered" evidence="1">
    <location>
        <begin position="46"/>
        <end position="152"/>
    </location>
</feature>
<feature type="compositionally biased region" description="Basic and acidic residues" evidence="1">
    <location>
        <begin position="133"/>
        <end position="143"/>
    </location>
</feature>
<feature type="region of interest" description="Disordered" evidence="1">
    <location>
        <begin position="173"/>
        <end position="227"/>
    </location>
</feature>
<dbReference type="Proteomes" id="UP001415857">
    <property type="component" value="Unassembled WGS sequence"/>
</dbReference>
<evidence type="ECO:0000313" key="3">
    <source>
        <dbReference type="Proteomes" id="UP001415857"/>
    </source>
</evidence>
<dbReference type="AlphaFoldDB" id="A0AAP0R9K0"/>
<name>A0AAP0R9K0_LIQFO</name>
<evidence type="ECO:0000256" key="1">
    <source>
        <dbReference type="SAM" id="MobiDB-lite"/>
    </source>
</evidence>
<evidence type="ECO:0000313" key="2">
    <source>
        <dbReference type="EMBL" id="KAK9272941.1"/>
    </source>
</evidence>
<gene>
    <name evidence="2" type="ORF">L1049_003320</name>
</gene>
<feature type="region of interest" description="Disordered" evidence="1">
    <location>
        <begin position="519"/>
        <end position="550"/>
    </location>
</feature>
<sequence length="777" mass="86183">MDFHSLARKELQALCKKNKIAANMTNVAMADALKALQHVEGIEEFMNPSESETPLSPEKPVIGSPDIPRTVCKTSTRRRPVKEEPESSQPLTQSRRGTRRRTAGEAKEEKKDVPETLAMQSSRKRAPAASSCRKTEIQEENHMESSVQRVYSTRQSVRLAEKKMAELSLKERGRTAPIKIDDLSKEGSEVSGDSDGVEDNKGADSQTISEEVLERTNNSDGNSNKHMEIERVVEDEAHDKNKGNQEEAFFSVQSNVDNVLSSLVTNVYFISAGTDLQTKPEVGCERTDESDELDVQLGENSEKAMDLSDKTIEKKGPDDFPVTMFLFDAEKSIEVLKSETVQDLITDQDMGSDDSSHVPGNIMEFVAPPQSSLPQEVDYSASLESGVNNDSTGDYENPEVNSLSNVRSSADHQNLLSKDSDMNLAEDHHGIQDPESEFATVEESSDGKVLDENSSESQESDCDDDLPQYQMDPFEQLLGSKELIQVPVGLADEEGMNFSNVEADDQPMLEIEKINHNSNAWIDENSSEFQESGRGDGGDDLPQHQMGCLGSEKLEFEVPVVFAGEEESKNSGNVEANDQPMPEMESNKKSNAWVDYAYEIEAEKMTTTHECQSPSSNKTPTSVKQRSPLGPLVSDGKDAGEENPLSTWAVDPLLGHIPRPTQLTPRKSSTKKKQTTIQRHVSDDDKENIDKSTGRKVEPRKEKEKKLRKETAEKSLNEASLRQLTKMLKEKLQISNDNKNNDDNKNVSKQEEVGKKRPALQTLTENQMAAGGPVKEN</sequence>
<feature type="compositionally biased region" description="Basic and acidic residues" evidence="1">
    <location>
        <begin position="739"/>
        <end position="755"/>
    </location>
</feature>
<dbReference type="PANTHER" id="PTHR33621:SF2">
    <property type="entry name" value="RIBOSOMAL L1 DOMAIN-CONTAINING PROTEIN"/>
    <property type="match status" value="1"/>
</dbReference>
<feature type="compositionally biased region" description="Basic and acidic residues" evidence="1">
    <location>
        <begin position="418"/>
        <end position="432"/>
    </location>
</feature>
<reference evidence="2 3" key="1">
    <citation type="journal article" date="2024" name="Plant J.">
        <title>Genome sequences and population genomics reveal climatic adaptation and genomic divergence between two closely related sweetgum species.</title>
        <authorList>
            <person name="Xu W.Q."/>
            <person name="Ren C.Q."/>
            <person name="Zhang X.Y."/>
            <person name="Comes H.P."/>
            <person name="Liu X.H."/>
            <person name="Li Y.G."/>
            <person name="Kettle C.J."/>
            <person name="Jalonen R."/>
            <person name="Gaisberger H."/>
            <person name="Ma Y.Z."/>
            <person name="Qiu Y.X."/>
        </authorList>
    </citation>
    <scope>NUCLEOTIDE SEQUENCE [LARGE SCALE GENOMIC DNA]</scope>
    <source>
        <strain evidence="2">Hangzhou</strain>
    </source>
</reference>